<dbReference type="PANTHER" id="PTHR10543:SF89">
    <property type="entry name" value="CAROTENOID 9,10(9',10')-CLEAVAGE DIOXYGENASE 1"/>
    <property type="match status" value="1"/>
</dbReference>
<name>A0ABP9GNP6_9ACTN</name>
<evidence type="ECO:0000256" key="3">
    <source>
        <dbReference type="ARBA" id="ARBA00023002"/>
    </source>
</evidence>
<evidence type="ECO:0000313" key="7">
    <source>
        <dbReference type="Proteomes" id="UP001500466"/>
    </source>
</evidence>
<evidence type="ECO:0000256" key="5">
    <source>
        <dbReference type="RuleBase" id="RU364048"/>
    </source>
</evidence>
<comment type="cofactor">
    <cofactor evidence="5">
        <name>Fe(2+)</name>
        <dbReference type="ChEBI" id="CHEBI:29033"/>
    </cofactor>
    <text evidence="5">Binds 1 Fe(2+) ion per subunit.</text>
</comment>
<evidence type="ECO:0000256" key="4">
    <source>
        <dbReference type="ARBA" id="ARBA00023004"/>
    </source>
</evidence>
<keyword evidence="4 5" id="KW-0408">Iron</keyword>
<dbReference type="EC" id="1.13.11.-" evidence="5"/>
<dbReference type="Proteomes" id="UP001500466">
    <property type="component" value="Unassembled WGS sequence"/>
</dbReference>
<dbReference type="InterPro" id="IPR004294">
    <property type="entry name" value="Carotenoid_Oase"/>
</dbReference>
<organism evidence="6 7">
    <name type="scientific">Yinghuangia aomiensis</name>
    <dbReference type="NCBI Taxonomy" id="676205"/>
    <lineage>
        <taxon>Bacteria</taxon>
        <taxon>Bacillati</taxon>
        <taxon>Actinomycetota</taxon>
        <taxon>Actinomycetes</taxon>
        <taxon>Kitasatosporales</taxon>
        <taxon>Streptomycetaceae</taxon>
        <taxon>Yinghuangia</taxon>
    </lineage>
</organism>
<evidence type="ECO:0000313" key="6">
    <source>
        <dbReference type="EMBL" id="GAA4948139.1"/>
    </source>
</evidence>
<keyword evidence="7" id="KW-1185">Reference proteome</keyword>
<keyword evidence="5" id="KW-0223">Dioxygenase</keyword>
<dbReference type="EMBL" id="BAABHS010000002">
    <property type="protein sequence ID" value="GAA4948139.1"/>
    <property type="molecule type" value="Genomic_DNA"/>
</dbReference>
<keyword evidence="3 5" id="KW-0560">Oxidoreductase</keyword>
<sequence length="421" mass="46141">MTAYHLTGNYAPVAHETTETALAVTGALPRDLTGTYIRNGPNPRSGTSGHWFLGDGMLHGVRFEEGRATWYRNRWVDTDRSGIHRPDGTRNLRSAAANTHVVRHAGRMLALVESSFPYEITPDLGTVGPYDFAGRLGTPMTAHPKADPVTGELHFFGYSPLPPFLTYHRADAAGNLVHSREIEVPRSTMMHDFQLTERHVLFFDLPVVFDMALVDQGTMPYRWDPSCGARIGVLRRDAPDTPVRWFEIDPCYVFHTFAAHDAGDTVVLTATRFADLSDRTGATNTAVAWRWTADLAAGTVRGEQLDDREAEFPRIDDRLAGRGARFGHAVGKDTLIRYDLETGDAAVHAYGPGRRPDEMAFVPSTADAGGPGLLMGYVYDAASGTSDLVVHDAGTLEQVAAVHLPVRVPFGFHGDWFADPA</sequence>
<comment type="caution">
    <text evidence="6">The sequence shown here is derived from an EMBL/GenBank/DDBJ whole genome shotgun (WGS) entry which is preliminary data.</text>
</comment>
<dbReference type="RefSeq" id="WP_345673569.1">
    <property type="nucleotide sequence ID" value="NZ_BAABHS010000002.1"/>
</dbReference>
<dbReference type="PANTHER" id="PTHR10543">
    <property type="entry name" value="BETA-CAROTENE DIOXYGENASE"/>
    <property type="match status" value="1"/>
</dbReference>
<proteinExistence type="inferred from homology"/>
<comment type="similarity">
    <text evidence="1 5">Belongs to the carotenoid oxygenase family.</text>
</comment>
<evidence type="ECO:0000256" key="2">
    <source>
        <dbReference type="ARBA" id="ARBA00022723"/>
    </source>
</evidence>
<dbReference type="Pfam" id="PF03055">
    <property type="entry name" value="RPE65"/>
    <property type="match status" value="1"/>
</dbReference>
<reference evidence="7" key="1">
    <citation type="journal article" date="2019" name="Int. J. Syst. Evol. Microbiol.">
        <title>The Global Catalogue of Microorganisms (GCM) 10K type strain sequencing project: providing services to taxonomists for standard genome sequencing and annotation.</title>
        <authorList>
            <consortium name="The Broad Institute Genomics Platform"/>
            <consortium name="The Broad Institute Genome Sequencing Center for Infectious Disease"/>
            <person name="Wu L."/>
            <person name="Ma J."/>
        </authorList>
    </citation>
    <scope>NUCLEOTIDE SEQUENCE [LARGE SCALE GENOMIC DNA]</scope>
    <source>
        <strain evidence="7">JCM 17986</strain>
    </source>
</reference>
<keyword evidence="2 5" id="KW-0479">Metal-binding</keyword>
<accession>A0ABP9GNP6</accession>
<protein>
    <recommendedName>
        <fullName evidence="5">Dioxygenase</fullName>
        <ecNumber evidence="5">1.13.11.-</ecNumber>
    </recommendedName>
</protein>
<gene>
    <name evidence="6" type="ORF">GCM10023205_05170</name>
</gene>
<evidence type="ECO:0000256" key="1">
    <source>
        <dbReference type="ARBA" id="ARBA00006787"/>
    </source>
</evidence>